<organism evidence="2 3">
    <name type="scientific">Molorchus minor</name>
    <dbReference type="NCBI Taxonomy" id="1323400"/>
    <lineage>
        <taxon>Eukaryota</taxon>
        <taxon>Metazoa</taxon>
        <taxon>Ecdysozoa</taxon>
        <taxon>Arthropoda</taxon>
        <taxon>Hexapoda</taxon>
        <taxon>Insecta</taxon>
        <taxon>Pterygota</taxon>
        <taxon>Neoptera</taxon>
        <taxon>Endopterygota</taxon>
        <taxon>Coleoptera</taxon>
        <taxon>Polyphaga</taxon>
        <taxon>Cucujiformia</taxon>
        <taxon>Chrysomeloidea</taxon>
        <taxon>Cerambycidae</taxon>
        <taxon>Lamiinae</taxon>
        <taxon>Monochamini</taxon>
        <taxon>Molorchus</taxon>
    </lineage>
</organism>
<reference evidence="2" key="1">
    <citation type="journal article" date="2023" name="Insect Mol. Biol.">
        <title>Genome sequencing provides insights into the evolution of gene families encoding plant cell wall-degrading enzymes in longhorned beetles.</title>
        <authorList>
            <person name="Shin N.R."/>
            <person name="Okamura Y."/>
            <person name="Kirsch R."/>
            <person name="Pauchet Y."/>
        </authorList>
    </citation>
    <scope>NUCLEOTIDE SEQUENCE</scope>
    <source>
        <strain evidence="2">MMC_N1</strain>
    </source>
</reference>
<evidence type="ECO:0000313" key="3">
    <source>
        <dbReference type="Proteomes" id="UP001162164"/>
    </source>
</evidence>
<dbReference type="EMBL" id="JAPWTJ010000171">
    <property type="protein sequence ID" value="KAJ8981685.1"/>
    <property type="molecule type" value="Genomic_DNA"/>
</dbReference>
<dbReference type="Pfam" id="PF06017">
    <property type="entry name" value="Myosin_TH1"/>
    <property type="match status" value="1"/>
</dbReference>
<keyword evidence="3" id="KW-1185">Reference proteome</keyword>
<accession>A0ABQ9JTN1</accession>
<name>A0ABQ9JTN1_9CUCU</name>
<sequence length="312" mass="36264">MKEAAIVLQKYIRRYNAIREARRRRKAANTIKRFIKGFITRNGEPTDENRDFLCLAKVQWLNRLARSLPKDILHRKPWPPSPYVCREASSQLENMYGTHLSRVYRLKLTPEMKRQFELKVLAEQLFKDKKKSYTASIAHLFVFDRVPETSLALKQGYTTTLNGDKEVYSSNVIKYDRHGYKPRERVIIISKQNLHVNARLKHCLPLKELSFIVSPENDRLLLIQIPENLIKKDKGDLILEVPHLIEAVTMIMDIVKNPKALTIIGKSQIEHNMKGKQGTIDIQVGNPERIHKDKSGHLLIASRLFLLEQVKD</sequence>
<feature type="domain" description="TH1" evidence="1">
    <location>
        <begin position="130"/>
        <end position="304"/>
    </location>
</feature>
<evidence type="ECO:0000313" key="2">
    <source>
        <dbReference type="EMBL" id="KAJ8981685.1"/>
    </source>
</evidence>
<comment type="caution">
    <text evidence="2">The sequence shown here is derived from an EMBL/GenBank/DDBJ whole genome shotgun (WGS) entry which is preliminary data.</text>
</comment>
<dbReference type="InterPro" id="IPR010926">
    <property type="entry name" value="Myosin_TH1"/>
</dbReference>
<dbReference type="PROSITE" id="PS51757">
    <property type="entry name" value="TH1"/>
    <property type="match status" value="1"/>
</dbReference>
<protein>
    <recommendedName>
        <fullName evidence="1">TH1 domain-containing protein</fullName>
    </recommendedName>
</protein>
<gene>
    <name evidence="2" type="ORF">NQ317_003406</name>
</gene>
<dbReference type="PROSITE" id="PS50096">
    <property type="entry name" value="IQ"/>
    <property type="match status" value="1"/>
</dbReference>
<proteinExistence type="predicted"/>
<dbReference type="Proteomes" id="UP001162164">
    <property type="component" value="Unassembled WGS sequence"/>
</dbReference>
<evidence type="ECO:0000259" key="1">
    <source>
        <dbReference type="PROSITE" id="PS51757"/>
    </source>
</evidence>